<dbReference type="Gene3D" id="2.30.29.30">
    <property type="entry name" value="Pleckstrin-homology domain (PH domain)/Phosphotyrosine-binding domain (PTB)"/>
    <property type="match status" value="1"/>
</dbReference>
<sequence length="130" mass="15056">MQVRISPVVNRKGYLLLLYDDQHPTWVRRWVVIRRPFLYIHENEKDAVERDIINLTTAKIEYSPAPVVEHLAGEFYSAAKNDSEHSTEDNAAIFLLTTSQRKVYVKTPEAGADVHEWLYAFNPLMAGEIR</sequence>
<proteinExistence type="predicted"/>
<keyword evidence="3" id="KW-1185">Reference proteome</keyword>
<reference evidence="2 3" key="1">
    <citation type="submission" date="2018-11" db="EMBL/GenBank/DDBJ databases">
        <authorList>
            <consortium name="Pathogen Informatics"/>
        </authorList>
    </citation>
    <scope>NUCLEOTIDE SEQUENCE [LARGE SCALE GENOMIC DNA]</scope>
</reference>
<accession>A0A3P6TY35</accession>
<name>A0A3P6TY35_DIBLA</name>
<evidence type="ECO:0000259" key="1">
    <source>
        <dbReference type="PROSITE" id="PS50003"/>
    </source>
</evidence>
<organism evidence="2 3">
    <name type="scientific">Dibothriocephalus latus</name>
    <name type="common">Fish tapeworm</name>
    <name type="synonym">Diphyllobothrium latum</name>
    <dbReference type="NCBI Taxonomy" id="60516"/>
    <lineage>
        <taxon>Eukaryota</taxon>
        <taxon>Metazoa</taxon>
        <taxon>Spiralia</taxon>
        <taxon>Lophotrochozoa</taxon>
        <taxon>Platyhelminthes</taxon>
        <taxon>Cestoda</taxon>
        <taxon>Eucestoda</taxon>
        <taxon>Diphyllobothriidea</taxon>
        <taxon>Diphyllobothriidae</taxon>
        <taxon>Dibothriocephalus</taxon>
    </lineage>
</organism>
<protein>
    <recommendedName>
        <fullName evidence="1">PH domain-containing protein</fullName>
    </recommendedName>
</protein>
<dbReference type="EMBL" id="UYRU01041929">
    <property type="protein sequence ID" value="VDK71298.1"/>
    <property type="molecule type" value="Genomic_DNA"/>
</dbReference>
<dbReference type="InterPro" id="IPR011993">
    <property type="entry name" value="PH-like_dom_sf"/>
</dbReference>
<dbReference type="SUPFAM" id="SSF50729">
    <property type="entry name" value="PH domain-like"/>
    <property type="match status" value="1"/>
</dbReference>
<dbReference type="Proteomes" id="UP000281553">
    <property type="component" value="Unassembled WGS sequence"/>
</dbReference>
<evidence type="ECO:0000313" key="2">
    <source>
        <dbReference type="EMBL" id="VDK71298.1"/>
    </source>
</evidence>
<dbReference type="InterPro" id="IPR001849">
    <property type="entry name" value="PH_domain"/>
</dbReference>
<feature type="domain" description="PH" evidence="1">
    <location>
        <begin position="8"/>
        <end position="126"/>
    </location>
</feature>
<dbReference type="Pfam" id="PF00169">
    <property type="entry name" value="PH"/>
    <property type="match status" value="1"/>
</dbReference>
<dbReference type="OrthoDB" id="3176171at2759"/>
<dbReference type="AlphaFoldDB" id="A0A3P6TY35"/>
<gene>
    <name evidence="2" type="ORF">DILT_LOCUS2316</name>
</gene>
<dbReference type="PROSITE" id="PS50003">
    <property type="entry name" value="PH_DOMAIN"/>
    <property type="match status" value="1"/>
</dbReference>
<dbReference type="SMART" id="SM00233">
    <property type="entry name" value="PH"/>
    <property type="match status" value="1"/>
</dbReference>
<evidence type="ECO:0000313" key="3">
    <source>
        <dbReference type="Proteomes" id="UP000281553"/>
    </source>
</evidence>